<evidence type="ECO:0000313" key="1">
    <source>
        <dbReference type="EMBL" id="KAG3188423.1"/>
    </source>
</evidence>
<name>A0A8T1GUM8_9STRA</name>
<accession>A0A8T1GUM8</accession>
<evidence type="ECO:0000313" key="2">
    <source>
        <dbReference type="Proteomes" id="UP000760860"/>
    </source>
</evidence>
<dbReference type="EMBL" id="RCMV01005263">
    <property type="protein sequence ID" value="KAG3188423.1"/>
    <property type="molecule type" value="Genomic_DNA"/>
</dbReference>
<proteinExistence type="predicted"/>
<reference evidence="1" key="1">
    <citation type="submission" date="2018-05" db="EMBL/GenBank/DDBJ databases">
        <title>Effector identification in a new, highly contiguous assembly of the strawberry crown rot pathogen Phytophthora cactorum.</title>
        <authorList>
            <person name="Armitage A.D."/>
            <person name="Nellist C.F."/>
            <person name="Bates H."/>
            <person name="Vickerstaff R.J."/>
            <person name="Harrison R.J."/>
        </authorList>
    </citation>
    <scope>NUCLEOTIDE SEQUENCE</scope>
    <source>
        <strain evidence="1">P421</strain>
    </source>
</reference>
<gene>
    <name evidence="1" type="ORF">PC129_g25195</name>
</gene>
<comment type="caution">
    <text evidence="1">The sequence shown here is derived from an EMBL/GenBank/DDBJ whole genome shotgun (WGS) entry which is preliminary data.</text>
</comment>
<sequence>MEVFSKYFTRLVAGNAPQIFPGLNRPVSNPGNYHILVGEMRKIAHDAEQASKIAESIETGTEDIFRDFDLSTFMEHFKLDALEKTLLALAFKIGSRGDLKTKGKSLTTFGTTKLT</sequence>
<organism evidence="1 2">
    <name type="scientific">Phytophthora cactorum</name>
    <dbReference type="NCBI Taxonomy" id="29920"/>
    <lineage>
        <taxon>Eukaryota</taxon>
        <taxon>Sar</taxon>
        <taxon>Stramenopiles</taxon>
        <taxon>Oomycota</taxon>
        <taxon>Peronosporomycetes</taxon>
        <taxon>Peronosporales</taxon>
        <taxon>Peronosporaceae</taxon>
        <taxon>Phytophthora</taxon>
    </lineage>
</organism>
<dbReference type="AlphaFoldDB" id="A0A8T1GUM8"/>
<dbReference type="Proteomes" id="UP000760860">
    <property type="component" value="Unassembled WGS sequence"/>
</dbReference>
<protein>
    <submittedName>
        <fullName evidence="1">Uncharacterized protein</fullName>
    </submittedName>
</protein>